<protein>
    <submittedName>
        <fullName evidence="1">Uncharacterized protein</fullName>
    </submittedName>
</protein>
<evidence type="ECO:0000313" key="1">
    <source>
        <dbReference type="EMBL" id="KAI5405427.1"/>
    </source>
</evidence>
<proteinExistence type="predicted"/>
<sequence length="106" mass="11893">MDVRYHWIHDVLDAKLLELAKVHTYDNVEPNNVGVKDANVGMGSNNVGEVHNEYSSGDSEDDIYQYDSDIEVAFEDDSDGYDEMEEDKLANLIGYESDGKGKGEDK</sequence>
<dbReference type="EMBL" id="JAMSHJ010000005">
    <property type="protein sequence ID" value="KAI5405427.1"/>
    <property type="molecule type" value="Genomic_DNA"/>
</dbReference>
<dbReference type="AlphaFoldDB" id="A0A9D5ABR2"/>
<reference evidence="1 2" key="1">
    <citation type="journal article" date="2022" name="Nat. Genet.">
        <title>Improved pea reference genome and pan-genome highlight genomic features and evolutionary characteristics.</title>
        <authorList>
            <person name="Yang T."/>
            <person name="Liu R."/>
            <person name="Luo Y."/>
            <person name="Hu S."/>
            <person name="Wang D."/>
            <person name="Wang C."/>
            <person name="Pandey M.K."/>
            <person name="Ge S."/>
            <person name="Xu Q."/>
            <person name="Li N."/>
            <person name="Li G."/>
            <person name="Huang Y."/>
            <person name="Saxena R.K."/>
            <person name="Ji Y."/>
            <person name="Li M."/>
            <person name="Yan X."/>
            <person name="He Y."/>
            <person name="Liu Y."/>
            <person name="Wang X."/>
            <person name="Xiang C."/>
            <person name="Varshney R.K."/>
            <person name="Ding H."/>
            <person name="Gao S."/>
            <person name="Zong X."/>
        </authorList>
    </citation>
    <scope>NUCLEOTIDE SEQUENCE [LARGE SCALE GENOMIC DNA]</scope>
    <source>
        <strain evidence="1 2">cv. Zhongwan 6</strain>
    </source>
</reference>
<dbReference type="Proteomes" id="UP001058974">
    <property type="component" value="Chromosome 5"/>
</dbReference>
<gene>
    <name evidence="1" type="ORF">KIW84_052278</name>
</gene>
<evidence type="ECO:0000313" key="2">
    <source>
        <dbReference type="Proteomes" id="UP001058974"/>
    </source>
</evidence>
<dbReference type="Gramene" id="Psat05G0227800-T1">
    <property type="protein sequence ID" value="KAI5405427.1"/>
    <property type="gene ID" value="KIW84_052278"/>
</dbReference>
<comment type="caution">
    <text evidence="1">The sequence shown here is derived from an EMBL/GenBank/DDBJ whole genome shotgun (WGS) entry which is preliminary data.</text>
</comment>
<accession>A0A9D5ABR2</accession>
<organism evidence="1 2">
    <name type="scientific">Pisum sativum</name>
    <name type="common">Garden pea</name>
    <name type="synonym">Lathyrus oleraceus</name>
    <dbReference type="NCBI Taxonomy" id="3888"/>
    <lineage>
        <taxon>Eukaryota</taxon>
        <taxon>Viridiplantae</taxon>
        <taxon>Streptophyta</taxon>
        <taxon>Embryophyta</taxon>
        <taxon>Tracheophyta</taxon>
        <taxon>Spermatophyta</taxon>
        <taxon>Magnoliopsida</taxon>
        <taxon>eudicotyledons</taxon>
        <taxon>Gunneridae</taxon>
        <taxon>Pentapetalae</taxon>
        <taxon>rosids</taxon>
        <taxon>fabids</taxon>
        <taxon>Fabales</taxon>
        <taxon>Fabaceae</taxon>
        <taxon>Papilionoideae</taxon>
        <taxon>50 kb inversion clade</taxon>
        <taxon>NPAAA clade</taxon>
        <taxon>Hologalegina</taxon>
        <taxon>IRL clade</taxon>
        <taxon>Fabeae</taxon>
        <taxon>Lathyrus</taxon>
    </lineage>
</organism>
<name>A0A9D5ABR2_PEA</name>
<keyword evidence="2" id="KW-1185">Reference proteome</keyword>